<keyword evidence="6 11" id="KW-0805">Transcription regulation</keyword>
<keyword evidence="15" id="KW-1185">Reference proteome</keyword>
<keyword evidence="3 11" id="KW-0479">Metal-binding</keyword>
<evidence type="ECO:0000256" key="8">
    <source>
        <dbReference type="ARBA" id="ARBA00023163"/>
    </source>
</evidence>
<evidence type="ECO:0000259" key="13">
    <source>
        <dbReference type="PROSITE" id="PS51843"/>
    </source>
</evidence>
<evidence type="ECO:0000256" key="9">
    <source>
        <dbReference type="ARBA" id="ARBA00023170"/>
    </source>
</evidence>
<evidence type="ECO:0000256" key="1">
    <source>
        <dbReference type="ARBA" id="ARBA00004123"/>
    </source>
</evidence>
<protein>
    <submittedName>
        <fullName evidence="16">Nuclear receptor</fullName>
    </submittedName>
</protein>
<dbReference type="SMART" id="SM00399">
    <property type="entry name" value="ZnF_C4"/>
    <property type="match status" value="1"/>
</dbReference>
<keyword evidence="4 11" id="KW-0863">Zinc-finger</keyword>
<dbReference type="InterPro" id="IPR035500">
    <property type="entry name" value="NHR-like_dom_sf"/>
</dbReference>
<evidence type="ECO:0000256" key="5">
    <source>
        <dbReference type="ARBA" id="ARBA00022833"/>
    </source>
</evidence>
<organism evidence="16">
    <name type="scientific">Enterobius vermicularis</name>
    <name type="common">Human pinworm</name>
    <dbReference type="NCBI Taxonomy" id="51028"/>
    <lineage>
        <taxon>Eukaryota</taxon>
        <taxon>Metazoa</taxon>
        <taxon>Ecdysozoa</taxon>
        <taxon>Nematoda</taxon>
        <taxon>Chromadorea</taxon>
        <taxon>Rhabditida</taxon>
        <taxon>Spirurina</taxon>
        <taxon>Oxyuridomorpha</taxon>
        <taxon>Oxyuroidea</taxon>
        <taxon>Oxyuridae</taxon>
        <taxon>Enterobius</taxon>
    </lineage>
</organism>
<dbReference type="PROSITE" id="PS51843">
    <property type="entry name" value="NR_LBD"/>
    <property type="match status" value="1"/>
</dbReference>
<dbReference type="PROSITE" id="PS00031">
    <property type="entry name" value="NUCLEAR_REC_DBD_1"/>
    <property type="match status" value="1"/>
</dbReference>
<dbReference type="PRINTS" id="PR00047">
    <property type="entry name" value="STROIDFINGER"/>
</dbReference>
<dbReference type="STRING" id="51028.A0A0N4VAG0"/>
<keyword evidence="8 11" id="KW-0804">Transcription</keyword>
<dbReference type="PANTHER" id="PTHR46587:SF7">
    <property type="entry name" value="NUCLEAR HORMONE RECEPTOR FAMILY MEMBER NHR-19"/>
    <property type="match status" value="1"/>
</dbReference>
<evidence type="ECO:0000256" key="11">
    <source>
        <dbReference type="RuleBase" id="RU004334"/>
    </source>
</evidence>
<evidence type="ECO:0000313" key="16">
    <source>
        <dbReference type="WBParaSite" id="EVEC_0000745001-mRNA-1"/>
    </source>
</evidence>
<dbReference type="SUPFAM" id="SSF48508">
    <property type="entry name" value="Nuclear receptor ligand-binding domain"/>
    <property type="match status" value="1"/>
</dbReference>
<reference evidence="16" key="1">
    <citation type="submission" date="2017-02" db="UniProtKB">
        <authorList>
            <consortium name="WormBaseParasite"/>
        </authorList>
    </citation>
    <scope>IDENTIFICATION</scope>
</reference>
<dbReference type="InterPro" id="IPR049636">
    <property type="entry name" value="HNF4-like_DBD"/>
</dbReference>
<dbReference type="Pfam" id="PF00105">
    <property type="entry name" value="zf-C4"/>
    <property type="match status" value="1"/>
</dbReference>
<keyword evidence="7 11" id="KW-0238">DNA-binding</keyword>
<dbReference type="Gene3D" id="1.10.565.10">
    <property type="entry name" value="Retinoid X Receptor"/>
    <property type="match status" value="1"/>
</dbReference>
<dbReference type="SUPFAM" id="SSF57716">
    <property type="entry name" value="Glucocorticoid receptor-like (DNA-binding domain)"/>
    <property type="match status" value="1"/>
</dbReference>
<proteinExistence type="inferred from homology"/>
<dbReference type="OrthoDB" id="5771769at2759"/>
<dbReference type="Proteomes" id="UP000274131">
    <property type="component" value="Unassembled WGS sequence"/>
</dbReference>
<dbReference type="FunFam" id="3.30.50.10:FF:000030">
    <property type="entry name" value="Nuclear Hormone Receptor family"/>
    <property type="match status" value="1"/>
</dbReference>
<feature type="domain" description="NR LBD" evidence="13">
    <location>
        <begin position="128"/>
        <end position="382"/>
    </location>
</feature>
<dbReference type="AlphaFoldDB" id="A0A0N4VAG0"/>
<accession>A0A0N4VAG0</accession>
<keyword evidence="5 11" id="KW-0862">Zinc</keyword>
<dbReference type="InterPro" id="IPR013088">
    <property type="entry name" value="Znf_NHR/GATA"/>
</dbReference>
<dbReference type="CDD" id="cd06157">
    <property type="entry name" value="NR_LBD"/>
    <property type="match status" value="1"/>
</dbReference>
<dbReference type="InterPro" id="IPR001723">
    <property type="entry name" value="Nuclear_hrmn_rcpt"/>
</dbReference>
<evidence type="ECO:0000256" key="10">
    <source>
        <dbReference type="ARBA" id="ARBA00023242"/>
    </source>
</evidence>
<dbReference type="GO" id="GO:0008270">
    <property type="term" value="F:zinc ion binding"/>
    <property type="evidence" value="ECO:0007669"/>
    <property type="project" value="UniProtKB-KW"/>
</dbReference>
<comment type="subcellular location">
    <subcellularLocation>
        <location evidence="1 11">Nucleus</location>
    </subcellularLocation>
</comment>
<dbReference type="PROSITE" id="PS51030">
    <property type="entry name" value="NUCLEAR_REC_DBD_2"/>
    <property type="match status" value="1"/>
</dbReference>
<sequence>ISGPCTICGETSAGRHYGVVACLGCKTFFRRAVVQHQDTECKRAEPCNISAGARRACRACRYRKCLEMGMTKEGIRYRKSGSPGSSATTSVGNELPTISSENKELLALIKRLTADDKTIRKRKFSEIQAKKDLKNLAEMYKKGNTEPVASDRLMIILGNDIANVTKIDLYKMLEWAQTLPCFSKLPRADQLVLLRRFAVQNLVLEHGYFTAHQTLEDVWVISNGTCMPRNVNTLPPETKESVDEDRLWRQEKLYKQMTNSCIDEVAMPLRRLDLLPEELVVLKIIMLYRCGIHLDKDYPESLGISEESRRIINDCRNRIILALFAFYRSINFPNYEERFGNLILMISGILSASSAMLESYQVMRLFKYVSFDNISEQLLFETTQAL</sequence>
<evidence type="ECO:0000313" key="15">
    <source>
        <dbReference type="Proteomes" id="UP000274131"/>
    </source>
</evidence>
<evidence type="ECO:0000256" key="2">
    <source>
        <dbReference type="ARBA" id="ARBA00005993"/>
    </source>
</evidence>
<comment type="similarity">
    <text evidence="2 11">Belongs to the nuclear hormone receptor family.</text>
</comment>
<dbReference type="InterPro" id="IPR001628">
    <property type="entry name" value="Znf_hrmn_rcpt"/>
</dbReference>
<gene>
    <name evidence="14" type="ORF">EVEC_LOCUS6971</name>
</gene>
<dbReference type="GO" id="GO:0005634">
    <property type="term" value="C:nucleus"/>
    <property type="evidence" value="ECO:0007669"/>
    <property type="project" value="UniProtKB-SubCell"/>
</dbReference>
<keyword evidence="10 11" id="KW-0539">Nucleus</keyword>
<feature type="domain" description="Nuclear receptor" evidence="12">
    <location>
        <begin position="2"/>
        <end position="77"/>
    </location>
</feature>
<dbReference type="GO" id="GO:0003700">
    <property type="term" value="F:DNA-binding transcription factor activity"/>
    <property type="evidence" value="ECO:0007669"/>
    <property type="project" value="InterPro"/>
</dbReference>
<keyword evidence="9 11" id="KW-0675">Receptor</keyword>
<evidence type="ECO:0000256" key="7">
    <source>
        <dbReference type="ARBA" id="ARBA00023125"/>
    </source>
</evidence>
<dbReference type="Gene3D" id="3.30.50.10">
    <property type="entry name" value="Erythroid Transcription Factor GATA-1, subunit A"/>
    <property type="match status" value="1"/>
</dbReference>
<evidence type="ECO:0000256" key="4">
    <source>
        <dbReference type="ARBA" id="ARBA00022771"/>
    </source>
</evidence>
<dbReference type="WBParaSite" id="EVEC_0000745001-mRNA-1">
    <property type="protein sequence ID" value="EVEC_0000745001-mRNA-1"/>
    <property type="gene ID" value="EVEC_0000745001"/>
</dbReference>
<dbReference type="EMBL" id="UXUI01008720">
    <property type="protein sequence ID" value="VDD92220.1"/>
    <property type="molecule type" value="Genomic_DNA"/>
</dbReference>
<evidence type="ECO:0000256" key="6">
    <source>
        <dbReference type="ARBA" id="ARBA00023015"/>
    </source>
</evidence>
<evidence type="ECO:0000256" key="3">
    <source>
        <dbReference type="ARBA" id="ARBA00022723"/>
    </source>
</evidence>
<dbReference type="CDD" id="cd06960">
    <property type="entry name" value="NR_DBD_HNF4A"/>
    <property type="match status" value="1"/>
</dbReference>
<evidence type="ECO:0000313" key="14">
    <source>
        <dbReference type="EMBL" id="VDD92220.1"/>
    </source>
</evidence>
<dbReference type="GO" id="GO:0000978">
    <property type="term" value="F:RNA polymerase II cis-regulatory region sequence-specific DNA binding"/>
    <property type="evidence" value="ECO:0007669"/>
    <property type="project" value="InterPro"/>
</dbReference>
<evidence type="ECO:0000259" key="12">
    <source>
        <dbReference type="PROSITE" id="PS51030"/>
    </source>
</evidence>
<dbReference type="InterPro" id="IPR000536">
    <property type="entry name" value="Nucl_hrmn_rcpt_lig-bd"/>
</dbReference>
<dbReference type="PANTHER" id="PTHR46587">
    <property type="entry name" value="NUCLEAR HORMONE RECEPTOR FAMILY"/>
    <property type="match status" value="1"/>
</dbReference>
<reference evidence="14 15" key="2">
    <citation type="submission" date="2018-10" db="EMBL/GenBank/DDBJ databases">
        <authorList>
            <consortium name="Pathogen Informatics"/>
        </authorList>
    </citation>
    <scope>NUCLEOTIDE SEQUENCE [LARGE SCALE GENOMIC DNA]</scope>
</reference>
<dbReference type="Pfam" id="PF00104">
    <property type="entry name" value="Hormone_recep"/>
    <property type="match status" value="1"/>
</dbReference>
<name>A0A0N4VAG0_ENTVE</name>
<dbReference type="SMART" id="SM00430">
    <property type="entry name" value="HOLI"/>
    <property type="match status" value="1"/>
</dbReference>
<dbReference type="PRINTS" id="PR00398">
    <property type="entry name" value="STRDHORMONER"/>
</dbReference>